<protein>
    <submittedName>
        <fullName evidence="1">Uncharacterized protein</fullName>
    </submittedName>
</protein>
<organism evidence="1">
    <name type="scientific">Oryza nivara</name>
    <name type="common">Indian wild rice</name>
    <name type="synonym">Oryza sativa f. spontanea</name>
    <dbReference type="NCBI Taxonomy" id="4536"/>
    <lineage>
        <taxon>Eukaryota</taxon>
        <taxon>Viridiplantae</taxon>
        <taxon>Streptophyta</taxon>
        <taxon>Embryophyta</taxon>
        <taxon>Tracheophyta</taxon>
        <taxon>Spermatophyta</taxon>
        <taxon>Magnoliopsida</taxon>
        <taxon>Liliopsida</taxon>
        <taxon>Poales</taxon>
        <taxon>Poaceae</taxon>
        <taxon>BOP clade</taxon>
        <taxon>Oryzoideae</taxon>
        <taxon>Oryzeae</taxon>
        <taxon>Oryzinae</taxon>
        <taxon>Oryza</taxon>
    </lineage>
</organism>
<evidence type="ECO:0000313" key="2">
    <source>
        <dbReference type="Proteomes" id="UP000006591"/>
    </source>
</evidence>
<accession>A0A0E0IGB7</accession>
<evidence type="ECO:0000313" key="1">
    <source>
        <dbReference type="EnsemblPlants" id="ONIVA09G01050.1"/>
    </source>
</evidence>
<reference evidence="1" key="2">
    <citation type="submission" date="2018-04" db="EMBL/GenBank/DDBJ databases">
        <title>OnivRS2 (Oryza nivara Reference Sequence Version 2).</title>
        <authorList>
            <person name="Zhang J."/>
            <person name="Kudrna D."/>
            <person name="Lee S."/>
            <person name="Talag J."/>
            <person name="Rajasekar S."/>
            <person name="Welchert J."/>
            <person name="Hsing Y.-I."/>
            <person name="Wing R.A."/>
        </authorList>
    </citation>
    <scope>NUCLEOTIDE SEQUENCE [LARGE SCALE GENOMIC DNA]</scope>
    <source>
        <strain evidence="1">SL10</strain>
    </source>
</reference>
<reference evidence="1" key="1">
    <citation type="submission" date="2015-04" db="UniProtKB">
        <authorList>
            <consortium name="EnsemblPlants"/>
        </authorList>
    </citation>
    <scope>IDENTIFICATION</scope>
    <source>
        <strain evidence="1">SL10</strain>
    </source>
</reference>
<name>A0A0E0IGB7_ORYNI</name>
<dbReference type="HOGENOM" id="CLU_974490_0_0_1"/>
<proteinExistence type="predicted"/>
<dbReference type="AlphaFoldDB" id="A0A0E0IGB7"/>
<dbReference type="EnsemblPlants" id="ONIVA09G01050.1">
    <property type="protein sequence ID" value="ONIVA09G01050.1"/>
    <property type="gene ID" value="ONIVA09G01050"/>
</dbReference>
<dbReference type="Proteomes" id="UP000006591">
    <property type="component" value="Chromosome 9"/>
</dbReference>
<keyword evidence="2" id="KW-1185">Reference proteome</keyword>
<dbReference type="Gramene" id="ONIVA09G01050.1">
    <property type="protein sequence ID" value="ONIVA09G01050.1"/>
    <property type="gene ID" value="ONIVA09G01050"/>
</dbReference>
<sequence length="286" mass="29172">MIRAVVVVVGVPAAGCSERRMIRAVVVVVVVVVVLQRSGGVVNLQVLHPVVVRRVGVELLVVAVVGGGGTEADHGGAIGGGDGPAAGVRLRGGPGGSRGGGPRGGGRGTMLLHQLVSRVGDADAASCVAEAFGVGEQREDAVTAPLHAGTPVEAPVVDVGEAAEVAQGGNVRQEVSRDLVGPVGEQELQHHQSLVHGPPLLPVAGAGHPPPQHARDPPVVVHVEGGVGYAGQGPGVGAHSAVVVGRLLHQQLRRRHVAQGQPCLLVFVLQKPRRLPQQLPPRRHFC</sequence>